<dbReference type="GO" id="GO:0006777">
    <property type="term" value="P:Mo-molybdopterin cofactor biosynthetic process"/>
    <property type="evidence" value="ECO:0007669"/>
    <property type="project" value="UniProtKB-UniRule"/>
</dbReference>
<evidence type="ECO:0000256" key="8">
    <source>
        <dbReference type="ARBA" id="ARBA00022842"/>
    </source>
</evidence>
<evidence type="ECO:0000256" key="1">
    <source>
        <dbReference type="ARBA" id="ARBA00001946"/>
    </source>
</evidence>
<keyword evidence="5 11" id="KW-0500">Molybdenum</keyword>
<organism evidence="14 15">
    <name type="scientific">Candidatus Dactylopiibacterium carminicum</name>
    <dbReference type="NCBI Taxonomy" id="857335"/>
    <lineage>
        <taxon>Bacteria</taxon>
        <taxon>Pseudomonadati</taxon>
        <taxon>Pseudomonadota</taxon>
        <taxon>Betaproteobacteria</taxon>
        <taxon>Rhodocyclales</taxon>
        <taxon>Rhodocyclaceae</taxon>
        <taxon>Candidatus Dactylopiibacterium</taxon>
    </lineage>
</organism>
<evidence type="ECO:0000256" key="3">
    <source>
        <dbReference type="ARBA" id="ARBA00005046"/>
    </source>
</evidence>
<dbReference type="Proteomes" id="UP000623509">
    <property type="component" value="Unassembled WGS sequence"/>
</dbReference>
<comment type="similarity">
    <text evidence="4 11">Belongs to the MoeA family.</text>
</comment>
<dbReference type="InterPro" id="IPR036425">
    <property type="entry name" value="MoaB/Mog-like_dom_sf"/>
</dbReference>
<dbReference type="CDD" id="cd00887">
    <property type="entry name" value="MoeA"/>
    <property type="match status" value="1"/>
</dbReference>
<evidence type="ECO:0000256" key="11">
    <source>
        <dbReference type="RuleBase" id="RU365090"/>
    </source>
</evidence>
<proteinExistence type="inferred from homology"/>
<dbReference type="SMART" id="SM00852">
    <property type="entry name" value="MoCF_biosynth"/>
    <property type="match status" value="1"/>
</dbReference>
<evidence type="ECO:0000256" key="2">
    <source>
        <dbReference type="ARBA" id="ARBA00002901"/>
    </source>
</evidence>
<evidence type="ECO:0000313" key="14">
    <source>
        <dbReference type="EMBL" id="PAS94667.1"/>
    </source>
</evidence>
<dbReference type="SUPFAM" id="SSF53218">
    <property type="entry name" value="Molybdenum cofactor biosynthesis proteins"/>
    <property type="match status" value="1"/>
</dbReference>
<dbReference type="NCBIfam" id="NF045515">
    <property type="entry name" value="Glp_gephyrin"/>
    <property type="match status" value="1"/>
</dbReference>
<evidence type="ECO:0000256" key="7">
    <source>
        <dbReference type="ARBA" id="ARBA00022723"/>
    </source>
</evidence>
<dbReference type="InterPro" id="IPR005110">
    <property type="entry name" value="MoeA_linker/N"/>
</dbReference>
<evidence type="ECO:0000256" key="10">
    <source>
        <dbReference type="ARBA" id="ARBA00047317"/>
    </source>
</evidence>
<dbReference type="GO" id="GO:0046872">
    <property type="term" value="F:metal ion binding"/>
    <property type="evidence" value="ECO:0007669"/>
    <property type="project" value="UniProtKB-UniRule"/>
</dbReference>
<dbReference type="Pfam" id="PF03453">
    <property type="entry name" value="MoeA_N"/>
    <property type="match status" value="1"/>
</dbReference>
<evidence type="ECO:0000313" key="13">
    <source>
        <dbReference type="EMBL" id="KAF7600281.1"/>
    </source>
</evidence>
<protein>
    <recommendedName>
        <fullName evidence="11">Molybdopterin molybdenumtransferase</fullName>
        <ecNumber evidence="11">2.10.1.1</ecNumber>
    </recommendedName>
</protein>
<comment type="function">
    <text evidence="2 11">Catalyzes the insertion of molybdate into adenylated molybdopterin with the concomitant release of AMP.</text>
</comment>
<comment type="caution">
    <text evidence="14">The sequence shown here is derived from an EMBL/GenBank/DDBJ whole genome shotgun (WGS) entry which is preliminary data.</text>
</comment>
<evidence type="ECO:0000313" key="16">
    <source>
        <dbReference type="Proteomes" id="UP000623509"/>
    </source>
</evidence>
<dbReference type="InterPro" id="IPR036135">
    <property type="entry name" value="MoeA_linker/N_sf"/>
</dbReference>
<dbReference type="Gene3D" id="3.90.105.10">
    <property type="entry name" value="Molybdopterin biosynthesis moea protein, domain 2"/>
    <property type="match status" value="1"/>
</dbReference>
<dbReference type="InterPro" id="IPR036688">
    <property type="entry name" value="MoeA_C_domain_IV_sf"/>
</dbReference>
<keyword evidence="16" id="KW-1185">Reference proteome</keyword>
<evidence type="ECO:0000256" key="5">
    <source>
        <dbReference type="ARBA" id="ARBA00022505"/>
    </source>
</evidence>
<evidence type="ECO:0000256" key="4">
    <source>
        <dbReference type="ARBA" id="ARBA00010763"/>
    </source>
</evidence>
<dbReference type="InterPro" id="IPR005111">
    <property type="entry name" value="MoeA_C_domain_IV"/>
</dbReference>
<comment type="cofactor">
    <cofactor evidence="1 11">
        <name>Mg(2+)</name>
        <dbReference type="ChEBI" id="CHEBI:18420"/>
    </cofactor>
</comment>
<dbReference type="GO" id="GO:0061599">
    <property type="term" value="F:molybdopterin molybdotransferase activity"/>
    <property type="evidence" value="ECO:0007669"/>
    <property type="project" value="UniProtKB-UniRule"/>
</dbReference>
<reference evidence="13 16" key="1">
    <citation type="submission" date="2016-08" db="EMBL/GenBank/DDBJ databases">
        <title>Candidatus Dactylopiibacterium carminicum genome sequence.</title>
        <authorList>
            <person name="Ramirez-Puebla S.T."/>
            <person name="Ormeno-Orrillo E."/>
            <person name="Vera-Ponce De Leon A."/>
            <person name="Luis L."/>
            <person name="Sanchez-Flores A."/>
            <person name="Monica R."/>
            <person name="Martinez-Romero E."/>
        </authorList>
    </citation>
    <scope>NUCLEOTIDE SEQUENCE [LARGE SCALE GENOMIC DNA]</scope>
    <source>
        <strain evidence="13">END1</strain>
    </source>
</reference>
<evidence type="ECO:0000256" key="9">
    <source>
        <dbReference type="ARBA" id="ARBA00023150"/>
    </source>
</evidence>
<keyword evidence="6 11" id="KW-0808">Transferase</keyword>
<dbReference type="EMBL" id="NMRN01000005">
    <property type="protein sequence ID" value="PAS94667.1"/>
    <property type="molecule type" value="Genomic_DNA"/>
</dbReference>
<dbReference type="AlphaFoldDB" id="A0A272EX18"/>
<dbReference type="FunFam" id="3.40.980.10:FF:000004">
    <property type="entry name" value="Molybdopterin molybdenumtransferase"/>
    <property type="match status" value="1"/>
</dbReference>
<keyword evidence="7 11" id="KW-0479">Metal-binding</keyword>
<dbReference type="RefSeq" id="WP_095523517.1">
    <property type="nucleotide sequence ID" value="NZ_MDUX01000007.1"/>
</dbReference>
<evidence type="ECO:0000259" key="12">
    <source>
        <dbReference type="SMART" id="SM00852"/>
    </source>
</evidence>
<gene>
    <name evidence="13" type="ORF">BGI27_03415</name>
    <name evidence="14" type="ORF">CGU29_02900</name>
</gene>
<dbReference type="Proteomes" id="UP000216107">
    <property type="component" value="Unassembled WGS sequence"/>
</dbReference>
<comment type="catalytic activity">
    <reaction evidence="10">
        <text>adenylyl-molybdopterin + molybdate = Mo-molybdopterin + AMP + H(+)</text>
        <dbReference type="Rhea" id="RHEA:35047"/>
        <dbReference type="ChEBI" id="CHEBI:15378"/>
        <dbReference type="ChEBI" id="CHEBI:36264"/>
        <dbReference type="ChEBI" id="CHEBI:62727"/>
        <dbReference type="ChEBI" id="CHEBI:71302"/>
        <dbReference type="ChEBI" id="CHEBI:456215"/>
        <dbReference type="EC" id="2.10.1.1"/>
    </reaction>
</comment>
<dbReference type="EC" id="2.10.1.1" evidence="11"/>
<dbReference type="Pfam" id="PF00994">
    <property type="entry name" value="MoCF_biosynth"/>
    <property type="match status" value="1"/>
</dbReference>
<dbReference type="PANTHER" id="PTHR10192:SF5">
    <property type="entry name" value="GEPHYRIN"/>
    <property type="match status" value="1"/>
</dbReference>
<sequence length="420" mass="44744">MVFDEHGWPVDAALRCVLETVSPLGIERVPLTRARGRVLAEDLCASRDLPPSAVSMMDGYAVRSTDVATVPVGLAVTEEICAGRQPRFALAAGQCARIMTGAPLPAGADGVVRVEGSRRLSGDQVELLESASIGHHVRPQGDSMRAGDVVMQAGCELVPGAIGVLATLKVVQVRVHRLPRVAILSTGDELEALDAPVDPLKIPDANSYALMAQVQALGIEPDLLGIAPDEPVALQAALARGLEIADVLLVSGGFSVGEHDYVQQTLQALGVKQHFGRIAMRPGHPLMFGSHAGGHVFGLPGNPVSSMVCFELFVLPALRRLMGHRRVCRTEVRARLLEPIRTHPQRTEFVRVRLTRDDEGRWLARPTGAQGSALLQSMMLADGLLRAPVGAGGLAAGDEVRVHLLDQAVFRVADTFGEHT</sequence>
<feature type="domain" description="MoaB/Mog" evidence="12">
    <location>
        <begin position="182"/>
        <end position="320"/>
    </location>
</feature>
<dbReference type="GO" id="GO:0005829">
    <property type="term" value="C:cytosol"/>
    <property type="evidence" value="ECO:0007669"/>
    <property type="project" value="TreeGrafter"/>
</dbReference>
<accession>A0A272EX18</accession>
<comment type="pathway">
    <text evidence="3 11">Cofactor biosynthesis; molybdopterin biosynthesis.</text>
</comment>
<name>A0A272EX18_9RHOO</name>
<dbReference type="Gene3D" id="3.40.980.10">
    <property type="entry name" value="MoaB/Mog-like domain"/>
    <property type="match status" value="1"/>
</dbReference>
<dbReference type="SUPFAM" id="SSF63867">
    <property type="entry name" value="MoeA C-terminal domain-like"/>
    <property type="match status" value="1"/>
</dbReference>
<reference evidence="14 15" key="2">
    <citation type="submission" date="2017-07" db="EMBL/GenBank/DDBJ databases">
        <title>Candidatus Dactylopiibacterium carminicum, a nitrogen-fixing symbiont of the cochineal insect Dactylopius coccus and Dactylopius opuntiae (Hemiptera: Coccoidea: Dactylopiidae).</title>
        <authorList>
            <person name="Vera A."/>
        </authorList>
    </citation>
    <scope>NUCLEOTIDE SEQUENCE [LARGE SCALE GENOMIC DNA]</scope>
    <source>
        <strain evidence="14 15">NFDCM</strain>
    </source>
</reference>
<dbReference type="PANTHER" id="PTHR10192">
    <property type="entry name" value="MOLYBDOPTERIN BIOSYNTHESIS PROTEIN"/>
    <property type="match status" value="1"/>
</dbReference>
<dbReference type="NCBIfam" id="TIGR00177">
    <property type="entry name" value="molyb_syn"/>
    <property type="match status" value="1"/>
</dbReference>
<dbReference type="SUPFAM" id="SSF63882">
    <property type="entry name" value="MoeA N-terminal region -like"/>
    <property type="match status" value="1"/>
</dbReference>
<dbReference type="Gene3D" id="2.170.190.11">
    <property type="entry name" value="Molybdopterin biosynthesis moea protein, domain 3"/>
    <property type="match status" value="1"/>
</dbReference>
<evidence type="ECO:0000256" key="6">
    <source>
        <dbReference type="ARBA" id="ARBA00022679"/>
    </source>
</evidence>
<evidence type="ECO:0000313" key="15">
    <source>
        <dbReference type="Proteomes" id="UP000216107"/>
    </source>
</evidence>
<dbReference type="UniPathway" id="UPA00344"/>
<dbReference type="Gene3D" id="2.40.340.10">
    <property type="entry name" value="MoeA, C-terminal, domain IV"/>
    <property type="match status" value="1"/>
</dbReference>
<dbReference type="InterPro" id="IPR038987">
    <property type="entry name" value="MoeA-like"/>
</dbReference>
<dbReference type="InterPro" id="IPR001453">
    <property type="entry name" value="MoaB/Mog_dom"/>
</dbReference>
<keyword evidence="9 11" id="KW-0501">Molybdenum cofactor biosynthesis</keyword>
<dbReference type="Pfam" id="PF03454">
    <property type="entry name" value="MoeA_C"/>
    <property type="match status" value="1"/>
</dbReference>
<dbReference type="EMBL" id="MDUX01000007">
    <property type="protein sequence ID" value="KAF7600281.1"/>
    <property type="molecule type" value="Genomic_DNA"/>
</dbReference>
<keyword evidence="8 11" id="KW-0460">Magnesium</keyword>
<dbReference type="OrthoDB" id="9804758at2"/>